<keyword evidence="2" id="KW-1185">Reference proteome</keyword>
<comment type="caution">
    <text evidence="1">The sequence shown here is derived from an EMBL/GenBank/DDBJ whole genome shotgun (WGS) entry which is preliminary data.</text>
</comment>
<dbReference type="Proteomes" id="UP000004169">
    <property type="component" value="Unassembled WGS sequence"/>
</dbReference>
<gene>
    <name evidence="1" type="ORF">PHAMO_80068</name>
</gene>
<protein>
    <submittedName>
        <fullName evidence="1">Uncharacterized protein</fullName>
    </submittedName>
</protein>
<accession>H8FY39</accession>
<dbReference type="OrthoDB" id="489583at2"/>
<dbReference type="AlphaFoldDB" id="H8FY39"/>
<evidence type="ECO:0000313" key="1">
    <source>
        <dbReference type="EMBL" id="CCG43277.1"/>
    </source>
</evidence>
<reference evidence="1 2" key="1">
    <citation type="journal article" date="2012" name="J. Bacteriol.">
        <title>Draft Genome Sequence of the Purple Photosynthetic Bacterium Phaeospirillum molischianum DSM120, a Particularly Versatile Bacterium.</title>
        <authorList>
            <person name="Duquesne K."/>
            <person name="Prima V."/>
            <person name="Ji B."/>
            <person name="Rouy Z."/>
            <person name="Medigue C."/>
            <person name="Talla E."/>
            <person name="Sturgis J.N."/>
        </authorList>
    </citation>
    <scope>NUCLEOTIDE SEQUENCE [LARGE SCALE GENOMIC DNA]</scope>
    <source>
        <strain evidence="2">DSM120</strain>
    </source>
</reference>
<evidence type="ECO:0000313" key="2">
    <source>
        <dbReference type="Proteomes" id="UP000004169"/>
    </source>
</evidence>
<dbReference type="RefSeq" id="WP_002731349.1">
    <property type="nucleotide sequence ID" value="NZ_CAHP01000060.1"/>
</dbReference>
<name>H8FY39_MAGML</name>
<dbReference type="EMBL" id="CAHP01000060">
    <property type="protein sequence ID" value="CCG43277.1"/>
    <property type="molecule type" value="Genomic_DNA"/>
</dbReference>
<proteinExistence type="predicted"/>
<organism evidence="1 2">
    <name type="scientific">Magnetospirillum molischianum DSM 120</name>
    <dbReference type="NCBI Taxonomy" id="1150626"/>
    <lineage>
        <taxon>Bacteria</taxon>
        <taxon>Pseudomonadati</taxon>
        <taxon>Pseudomonadota</taxon>
        <taxon>Alphaproteobacteria</taxon>
        <taxon>Rhodospirillales</taxon>
        <taxon>Rhodospirillaceae</taxon>
        <taxon>Magnetospirillum</taxon>
    </lineage>
</organism>
<sequence>MSRLAALDANDTEWVGIGMTDKCVRSKIEGNPDEYDRQFDHLVGLEPGWNASFLITWDGFIRLKHVLELVTCLVIIAGVYRHWS</sequence>
<dbReference type="STRING" id="1150626.PHAMO_80068"/>